<comment type="subcellular location">
    <subcellularLocation>
        <location evidence="1">Secreted</location>
    </subcellularLocation>
</comment>
<proteinExistence type="inferred from homology"/>
<keyword evidence="6" id="KW-1015">Disulfide bond</keyword>
<gene>
    <name evidence="8" type="ORF">M569_12176</name>
</gene>
<accession>S8CDP9</accession>
<keyword evidence="3" id="KW-0964">Secreted</keyword>
<feature type="signal peptide" evidence="7">
    <location>
        <begin position="1"/>
        <end position="23"/>
    </location>
</feature>
<keyword evidence="4" id="KW-0372">Hormone</keyword>
<evidence type="ECO:0000256" key="7">
    <source>
        <dbReference type="SAM" id="SignalP"/>
    </source>
</evidence>
<dbReference type="OrthoDB" id="1613518at2759"/>
<dbReference type="Pfam" id="PF05498">
    <property type="entry name" value="RALF"/>
    <property type="match status" value="1"/>
</dbReference>
<evidence type="ECO:0000256" key="2">
    <source>
        <dbReference type="ARBA" id="ARBA00009178"/>
    </source>
</evidence>
<keyword evidence="5 7" id="KW-0732">Signal</keyword>
<evidence type="ECO:0000256" key="4">
    <source>
        <dbReference type="ARBA" id="ARBA00022702"/>
    </source>
</evidence>
<dbReference type="GO" id="GO:0019722">
    <property type="term" value="P:calcium-mediated signaling"/>
    <property type="evidence" value="ECO:0007669"/>
    <property type="project" value="TreeGrafter"/>
</dbReference>
<feature type="chain" id="PRO_5004562090" description="Rapid alkalinization factor 1" evidence="7">
    <location>
        <begin position="24"/>
        <end position="112"/>
    </location>
</feature>
<sequence length="112" mass="12192">FFVGKLVCVIAAAILLLSDFSAGADPELWVMGPLNSGGCKGTVGECLGGGEFELDSETNRRRVLFTRRYIGYDALQKDAVPCALRGAPYYNCRQGGQANPYYRSCNAITRCR</sequence>
<organism evidence="8 9">
    <name type="scientific">Genlisea aurea</name>
    <dbReference type="NCBI Taxonomy" id="192259"/>
    <lineage>
        <taxon>Eukaryota</taxon>
        <taxon>Viridiplantae</taxon>
        <taxon>Streptophyta</taxon>
        <taxon>Embryophyta</taxon>
        <taxon>Tracheophyta</taxon>
        <taxon>Spermatophyta</taxon>
        <taxon>Magnoliopsida</taxon>
        <taxon>eudicotyledons</taxon>
        <taxon>Gunneridae</taxon>
        <taxon>Pentapetalae</taxon>
        <taxon>asterids</taxon>
        <taxon>lamiids</taxon>
        <taxon>Lamiales</taxon>
        <taxon>Lentibulariaceae</taxon>
        <taxon>Genlisea</taxon>
    </lineage>
</organism>
<evidence type="ECO:0000256" key="5">
    <source>
        <dbReference type="ARBA" id="ARBA00022729"/>
    </source>
</evidence>
<evidence type="ECO:0000313" key="9">
    <source>
        <dbReference type="Proteomes" id="UP000015453"/>
    </source>
</evidence>
<dbReference type="GO" id="GO:0009506">
    <property type="term" value="C:plasmodesma"/>
    <property type="evidence" value="ECO:0007669"/>
    <property type="project" value="TreeGrafter"/>
</dbReference>
<evidence type="ECO:0000256" key="1">
    <source>
        <dbReference type="ARBA" id="ARBA00004613"/>
    </source>
</evidence>
<dbReference type="EMBL" id="AUSU01006023">
    <property type="protein sequence ID" value="EPS62616.1"/>
    <property type="molecule type" value="Genomic_DNA"/>
</dbReference>
<evidence type="ECO:0000313" key="8">
    <source>
        <dbReference type="EMBL" id="EPS62616.1"/>
    </source>
</evidence>
<dbReference type="Proteomes" id="UP000015453">
    <property type="component" value="Unassembled WGS sequence"/>
</dbReference>
<evidence type="ECO:0000256" key="3">
    <source>
        <dbReference type="ARBA" id="ARBA00022525"/>
    </source>
</evidence>
<evidence type="ECO:0000256" key="6">
    <source>
        <dbReference type="ARBA" id="ARBA00023157"/>
    </source>
</evidence>
<feature type="non-terminal residue" evidence="8">
    <location>
        <position position="1"/>
    </location>
</feature>
<dbReference type="GO" id="GO:0005576">
    <property type="term" value="C:extracellular region"/>
    <property type="evidence" value="ECO:0007669"/>
    <property type="project" value="UniProtKB-SubCell"/>
</dbReference>
<dbReference type="AlphaFoldDB" id="S8CDP9"/>
<dbReference type="PANTHER" id="PTHR33136">
    <property type="entry name" value="RAPID ALKALINIZATION FACTOR-LIKE"/>
    <property type="match status" value="1"/>
</dbReference>
<name>S8CDP9_9LAMI</name>
<protein>
    <recommendedName>
        <fullName evidence="10">Rapid alkalinization factor 1</fullName>
    </recommendedName>
</protein>
<keyword evidence="9" id="KW-1185">Reference proteome</keyword>
<dbReference type="InterPro" id="IPR008801">
    <property type="entry name" value="RALF"/>
</dbReference>
<comment type="caution">
    <text evidence="8">The sequence shown here is derived from an EMBL/GenBank/DDBJ whole genome shotgun (WGS) entry which is preliminary data.</text>
</comment>
<evidence type="ECO:0008006" key="10">
    <source>
        <dbReference type="Google" id="ProtNLM"/>
    </source>
</evidence>
<dbReference type="GO" id="GO:0005179">
    <property type="term" value="F:hormone activity"/>
    <property type="evidence" value="ECO:0007669"/>
    <property type="project" value="UniProtKB-KW"/>
</dbReference>
<reference evidence="8 9" key="1">
    <citation type="journal article" date="2013" name="BMC Genomics">
        <title>The miniature genome of a carnivorous plant Genlisea aurea contains a low number of genes and short non-coding sequences.</title>
        <authorList>
            <person name="Leushkin E.V."/>
            <person name="Sutormin R.A."/>
            <person name="Nabieva E.R."/>
            <person name="Penin A.A."/>
            <person name="Kondrashov A.S."/>
            <person name="Logacheva M.D."/>
        </authorList>
    </citation>
    <scope>NUCLEOTIDE SEQUENCE [LARGE SCALE GENOMIC DNA]</scope>
</reference>
<comment type="similarity">
    <text evidence="2">Belongs to the plant rapid alkalinization factor (RALF) family.</text>
</comment>
<dbReference type="PANTHER" id="PTHR33136:SF13">
    <property type="entry name" value="OS10G0328900 PROTEIN"/>
    <property type="match status" value="1"/>
</dbReference>